<dbReference type="PROSITE" id="PS00086">
    <property type="entry name" value="CYTOCHROME_P450"/>
    <property type="match status" value="1"/>
</dbReference>
<dbReference type="SUPFAM" id="SSF48264">
    <property type="entry name" value="Cytochrome P450"/>
    <property type="match status" value="1"/>
</dbReference>
<evidence type="ECO:0000256" key="3">
    <source>
        <dbReference type="ARBA" id="ARBA00010617"/>
    </source>
</evidence>
<evidence type="ECO:0000256" key="5">
    <source>
        <dbReference type="ARBA" id="ARBA00022723"/>
    </source>
</evidence>
<protein>
    <submittedName>
        <fullName evidence="12">O-methylsterigmatocystin oxidoreductase</fullName>
    </submittedName>
</protein>
<dbReference type="InterPro" id="IPR001128">
    <property type="entry name" value="Cyt_P450"/>
</dbReference>
<comment type="similarity">
    <text evidence="3 10">Belongs to the cytochrome P450 family.</text>
</comment>
<keyword evidence="7 9" id="KW-0408">Iron</keyword>
<evidence type="ECO:0000256" key="8">
    <source>
        <dbReference type="ARBA" id="ARBA00023033"/>
    </source>
</evidence>
<gene>
    <name evidence="12" type="ORF">CC1G_02881</name>
</gene>
<comment type="cofactor">
    <cofactor evidence="1 9">
        <name>heme</name>
        <dbReference type="ChEBI" id="CHEBI:30413"/>
    </cofactor>
</comment>
<dbReference type="Pfam" id="PF00067">
    <property type="entry name" value="p450"/>
    <property type="match status" value="2"/>
</dbReference>
<dbReference type="OMA" id="VMIDYGS"/>
<dbReference type="GO" id="GO:0020037">
    <property type="term" value="F:heme binding"/>
    <property type="evidence" value="ECO:0007669"/>
    <property type="project" value="InterPro"/>
</dbReference>
<keyword evidence="5 9" id="KW-0479">Metal-binding</keyword>
<evidence type="ECO:0000313" key="13">
    <source>
        <dbReference type="Proteomes" id="UP000001861"/>
    </source>
</evidence>
<dbReference type="GO" id="GO:0004497">
    <property type="term" value="F:monooxygenase activity"/>
    <property type="evidence" value="ECO:0007669"/>
    <property type="project" value="UniProtKB-KW"/>
</dbReference>
<evidence type="ECO:0000256" key="2">
    <source>
        <dbReference type="ARBA" id="ARBA00005179"/>
    </source>
</evidence>
<dbReference type="PRINTS" id="PR00385">
    <property type="entry name" value="P450"/>
</dbReference>
<evidence type="ECO:0000313" key="12">
    <source>
        <dbReference type="EMBL" id="EAU93651.2"/>
    </source>
</evidence>
<evidence type="ECO:0000256" key="4">
    <source>
        <dbReference type="ARBA" id="ARBA00022617"/>
    </source>
</evidence>
<keyword evidence="11" id="KW-1133">Transmembrane helix</keyword>
<dbReference type="InterPro" id="IPR050364">
    <property type="entry name" value="Cytochrome_P450_fung"/>
</dbReference>
<comment type="caution">
    <text evidence="12">The sequence shown here is derived from an EMBL/GenBank/DDBJ whole genome shotgun (WGS) entry which is preliminary data.</text>
</comment>
<dbReference type="PRINTS" id="PR00463">
    <property type="entry name" value="EP450I"/>
</dbReference>
<organism evidence="12 13">
    <name type="scientific">Coprinopsis cinerea (strain Okayama-7 / 130 / ATCC MYA-4618 / FGSC 9003)</name>
    <name type="common">Inky cap fungus</name>
    <name type="synonym">Hormographiella aspergillata</name>
    <dbReference type="NCBI Taxonomy" id="240176"/>
    <lineage>
        <taxon>Eukaryota</taxon>
        <taxon>Fungi</taxon>
        <taxon>Dikarya</taxon>
        <taxon>Basidiomycota</taxon>
        <taxon>Agaricomycotina</taxon>
        <taxon>Agaricomycetes</taxon>
        <taxon>Agaricomycetidae</taxon>
        <taxon>Agaricales</taxon>
        <taxon>Agaricineae</taxon>
        <taxon>Psathyrellaceae</taxon>
        <taxon>Coprinopsis</taxon>
    </lineage>
</organism>
<dbReference type="Proteomes" id="UP000001861">
    <property type="component" value="Unassembled WGS sequence"/>
</dbReference>
<dbReference type="PANTHER" id="PTHR46300">
    <property type="entry name" value="P450, PUTATIVE (EUROFUNG)-RELATED-RELATED"/>
    <property type="match status" value="1"/>
</dbReference>
<dbReference type="eggNOG" id="KOG0156">
    <property type="taxonomic scope" value="Eukaryota"/>
</dbReference>
<name>A8MZY5_COPC7</name>
<evidence type="ECO:0000256" key="9">
    <source>
        <dbReference type="PIRSR" id="PIRSR602401-1"/>
    </source>
</evidence>
<sequence length="507" mass="57906">MSFVRLQAIVDQACALAALSPIRWMVVLATGTAALPLIIIQWKRFTRPPLPPGPPRLPILGNVHQVPNEEPWKVYNEWAKTYGDVMHLKAVGDTFIILNSLTAALDLLEQKAVIFSSRPRSISFDLWVPLFHIPGLLLIRQYRIGLTWALGVMGYGFKWREARKAFHQHFNKHEIKNYRPITEQEGLIYLRRIAANPKDFRQETRNVLVRISYGVSDPAYNNKLLRNAEAIVQCLSECVLPGRFLINVFPWLRFFPSWFPGTGWKQKFAEYAAASDRALVDSFSDAQDRARQGYQSEFPNVATKFIGDLPDEKSKDYQLRLDTISSTYALYLALAMYPDVQRKAQAEIDRVVGSHRLPTFNDHPRLVYLQAVLKEVFRWHTTVPLGLTHVSTEDYVYNGYFIPEGSNIMTNVWAIMHDPNVFEDPFEFKPERYLKNGEIDHTVLAPETAAFGFGRRICPGRHLGKDSLTYVAACLLAVFDIRPPKDENGNPIKLELKVTSELARMSA</sequence>
<dbReference type="GeneID" id="6004718"/>
<dbReference type="InterPro" id="IPR036396">
    <property type="entry name" value="Cyt_P450_sf"/>
</dbReference>
<evidence type="ECO:0000256" key="7">
    <source>
        <dbReference type="ARBA" id="ARBA00023004"/>
    </source>
</evidence>
<dbReference type="VEuPathDB" id="FungiDB:CC1G_02881"/>
<reference evidence="12 13" key="1">
    <citation type="journal article" date="2010" name="Proc. Natl. Acad. Sci. U.S.A.">
        <title>Insights into evolution of multicellular fungi from the assembled chromosomes of the mushroom Coprinopsis cinerea (Coprinus cinereus).</title>
        <authorList>
            <person name="Stajich J.E."/>
            <person name="Wilke S.K."/>
            <person name="Ahren D."/>
            <person name="Au C.H."/>
            <person name="Birren B.W."/>
            <person name="Borodovsky M."/>
            <person name="Burns C."/>
            <person name="Canback B."/>
            <person name="Casselton L.A."/>
            <person name="Cheng C.K."/>
            <person name="Deng J."/>
            <person name="Dietrich F.S."/>
            <person name="Fargo D.C."/>
            <person name="Farman M.L."/>
            <person name="Gathman A.C."/>
            <person name="Goldberg J."/>
            <person name="Guigo R."/>
            <person name="Hoegger P.J."/>
            <person name="Hooker J.B."/>
            <person name="Huggins A."/>
            <person name="James T.Y."/>
            <person name="Kamada T."/>
            <person name="Kilaru S."/>
            <person name="Kodira C."/>
            <person name="Kues U."/>
            <person name="Kupfer D."/>
            <person name="Kwan H.S."/>
            <person name="Lomsadze A."/>
            <person name="Li W."/>
            <person name="Lilly W.W."/>
            <person name="Ma L.J."/>
            <person name="Mackey A.J."/>
            <person name="Manning G."/>
            <person name="Martin F."/>
            <person name="Muraguchi H."/>
            <person name="Natvig D.O."/>
            <person name="Palmerini H."/>
            <person name="Ramesh M.A."/>
            <person name="Rehmeyer C.J."/>
            <person name="Roe B.A."/>
            <person name="Shenoy N."/>
            <person name="Stanke M."/>
            <person name="Ter-Hovhannisyan V."/>
            <person name="Tunlid A."/>
            <person name="Velagapudi R."/>
            <person name="Vision T.J."/>
            <person name="Zeng Q."/>
            <person name="Zolan M.E."/>
            <person name="Pukkila P.J."/>
        </authorList>
    </citation>
    <scope>NUCLEOTIDE SEQUENCE [LARGE SCALE GENOMIC DNA]</scope>
    <source>
        <strain evidence="13">Okayama-7 / 130 / ATCC MYA-4618 / FGSC 9003</strain>
    </source>
</reference>
<feature type="transmembrane region" description="Helical" evidence="11">
    <location>
        <begin position="22"/>
        <end position="40"/>
    </location>
</feature>
<keyword evidence="13" id="KW-1185">Reference proteome</keyword>
<dbReference type="OrthoDB" id="2789670at2759"/>
<dbReference type="InterPro" id="IPR017972">
    <property type="entry name" value="Cyt_P450_CS"/>
</dbReference>
<dbReference type="KEGG" id="cci:CC1G_02881"/>
<dbReference type="PANTHER" id="PTHR46300:SF7">
    <property type="entry name" value="P450, PUTATIVE (EUROFUNG)-RELATED"/>
    <property type="match status" value="1"/>
</dbReference>
<evidence type="ECO:0000256" key="6">
    <source>
        <dbReference type="ARBA" id="ARBA00023002"/>
    </source>
</evidence>
<dbReference type="InterPro" id="IPR002401">
    <property type="entry name" value="Cyt_P450_E_grp-I"/>
</dbReference>
<keyword evidence="11" id="KW-0472">Membrane</keyword>
<dbReference type="EMBL" id="AACS02000001">
    <property type="protein sequence ID" value="EAU93651.2"/>
    <property type="molecule type" value="Genomic_DNA"/>
</dbReference>
<evidence type="ECO:0000256" key="1">
    <source>
        <dbReference type="ARBA" id="ARBA00001971"/>
    </source>
</evidence>
<proteinExistence type="inferred from homology"/>
<dbReference type="Gene3D" id="1.10.630.10">
    <property type="entry name" value="Cytochrome P450"/>
    <property type="match status" value="1"/>
</dbReference>
<dbReference type="HOGENOM" id="CLU_001570_2_3_1"/>
<evidence type="ECO:0000256" key="10">
    <source>
        <dbReference type="RuleBase" id="RU000461"/>
    </source>
</evidence>
<keyword evidence="8 10" id="KW-0503">Monooxygenase</keyword>
<dbReference type="RefSeq" id="XP_001828300.2">
    <property type="nucleotide sequence ID" value="XM_001828248.2"/>
</dbReference>
<dbReference type="GO" id="GO:0016705">
    <property type="term" value="F:oxidoreductase activity, acting on paired donors, with incorporation or reduction of molecular oxygen"/>
    <property type="evidence" value="ECO:0007669"/>
    <property type="project" value="InterPro"/>
</dbReference>
<dbReference type="InParanoid" id="A8MZY5"/>
<keyword evidence="4 9" id="KW-0349">Heme</keyword>
<keyword evidence="11" id="KW-0812">Transmembrane</keyword>
<dbReference type="CDD" id="cd11065">
    <property type="entry name" value="CYP64-like"/>
    <property type="match status" value="1"/>
</dbReference>
<dbReference type="GO" id="GO:0005506">
    <property type="term" value="F:iron ion binding"/>
    <property type="evidence" value="ECO:0007669"/>
    <property type="project" value="InterPro"/>
</dbReference>
<dbReference type="AlphaFoldDB" id="A8MZY5"/>
<comment type="pathway">
    <text evidence="2">Secondary metabolite biosynthesis.</text>
</comment>
<keyword evidence="6 10" id="KW-0560">Oxidoreductase</keyword>
<feature type="binding site" description="axial binding residue" evidence="9">
    <location>
        <position position="458"/>
    </location>
    <ligand>
        <name>heme</name>
        <dbReference type="ChEBI" id="CHEBI:30413"/>
    </ligand>
    <ligandPart>
        <name>Fe</name>
        <dbReference type="ChEBI" id="CHEBI:18248"/>
    </ligandPart>
</feature>
<evidence type="ECO:0000256" key="11">
    <source>
        <dbReference type="SAM" id="Phobius"/>
    </source>
</evidence>
<accession>A8MZY5</accession>